<evidence type="ECO:0000313" key="1">
    <source>
        <dbReference type="EMBL" id="RKN22065.1"/>
    </source>
</evidence>
<sequence>MIFSGCQGAPGRLRALVTQAREQDSYIVCHDTLPHYLYPRAKPAICRSFADRPSVPGGTTGSVFRRSRQRGRLRWVDLDESPEPLDELQGSRAVVKIQPALTRAARQPAQG</sequence>
<reference evidence="1 2" key="1">
    <citation type="submission" date="2018-09" db="EMBL/GenBank/DDBJ databases">
        <title>Micromonospora sp. nov. MS1-9, isolated from a root of Musa sp.</title>
        <authorList>
            <person name="Kuncharoen N."/>
            <person name="Kudo T."/>
            <person name="Ohkuma M."/>
            <person name="Yuki M."/>
            <person name="Tanasupawat S."/>
        </authorList>
    </citation>
    <scope>NUCLEOTIDE SEQUENCE [LARGE SCALE GENOMIC DNA]</scope>
    <source>
        <strain evidence="1 2">NGC1-4</strain>
    </source>
</reference>
<protein>
    <submittedName>
        <fullName evidence="1">Uncharacterized protein</fullName>
    </submittedName>
</protein>
<organism evidence="1 2">
    <name type="scientific">Micromonospora musae</name>
    <dbReference type="NCBI Taxonomy" id="1894970"/>
    <lineage>
        <taxon>Bacteria</taxon>
        <taxon>Bacillati</taxon>
        <taxon>Actinomycetota</taxon>
        <taxon>Actinomycetes</taxon>
        <taxon>Micromonosporales</taxon>
        <taxon>Micromonosporaceae</taxon>
        <taxon>Micromonospora</taxon>
    </lineage>
</organism>
<name>A0ABX9RGY2_9ACTN</name>
<dbReference type="Proteomes" id="UP000271548">
    <property type="component" value="Unassembled WGS sequence"/>
</dbReference>
<comment type="caution">
    <text evidence="1">The sequence shown here is derived from an EMBL/GenBank/DDBJ whole genome shotgun (WGS) entry which is preliminary data.</text>
</comment>
<keyword evidence="2" id="KW-1185">Reference proteome</keyword>
<evidence type="ECO:0000313" key="2">
    <source>
        <dbReference type="Proteomes" id="UP000271548"/>
    </source>
</evidence>
<accession>A0ABX9RGY2</accession>
<dbReference type="EMBL" id="RAZS01000002">
    <property type="protein sequence ID" value="RKN22065.1"/>
    <property type="molecule type" value="Genomic_DNA"/>
</dbReference>
<proteinExistence type="predicted"/>
<gene>
    <name evidence="1" type="ORF">D7147_04845</name>
</gene>